<evidence type="ECO:0000313" key="2">
    <source>
        <dbReference type="RefSeq" id="XP_016446958.1"/>
    </source>
</evidence>
<dbReference type="OMA" id="NAKARCE"/>
<organism evidence="2">
    <name type="scientific">Nicotiana tabacum</name>
    <name type="common">Common tobacco</name>
    <dbReference type="NCBI Taxonomy" id="4097"/>
    <lineage>
        <taxon>Eukaryota</taxon>
        <taxon>Viridiplantae</taxon>
        <taxon>Streptophyta</taxon>
        <taxon>Embryophyta</taxon>
        <taxon>Tracheophyta</taxon>
        <taxon>Spermatophyta</taxon>
        <taxon>Magnoliopsida</taxon>
        <taxon>eudicotyledons</taxon>
        <taxon>Gunneridae</taxon>
        <taxon>Pentapetalae</taxon>
        <taxon>asterids</taxon>
        <taxon>lamiids</taxon>
        <taxon>Solanales</taxon>
        <taxon>Solanaceae</taxon>
        <taxon>Nicotianoideae</taxon>
        <taxon>Nicotianeae</taxon>
        <taxon>Nicotiana</taxon>
    </lineage>
</organism>
<sequence>MASGSRGPRRSFDHSYMPPRTPQHYYPHQDAAYAVVPPHYVVMNAQPYTRPQQHNNQTRAPHPRNNHPYQAPYNPHPAQNAHQHNPRHREPPRKNNFTPIGESYSSLLQKLIQLGLLQPMPPNRQNPESPSYRVGTRCAYHSGREGHDTENCWALKRAIENLIEEKLIVLRDEEIPNVTNNPLPAHNNGPAIGMIFDDKAFEPALKNIVAIANSEARPKTAVNSAKAKKKVAPVPQDVETKIGPAPAKNFVFYVLKAPRKEQLILNTSKKSDERKAALSVPRLYVPKGTYVAWGPVISSRLTEPVVISLAPQSSIKDPTAVPWNYNRTVITYKGKEVMGEVNEMNQSGKYHTPEELKNLKLNRDKQMSSKKPISNEEVEEFFKKMKTSEYSIVNQLRKTPSQVSLLSLLLSSNEHQKVLLKTLNEAYVPVDTSIKQLERMAKRFFEINRISFSHDDFPQREPPTTKPST</sequence>
<dbReference type="RefSeq" id="XP_016446958.1">
    <property type="nucleotide sequence ID" value="XM_016591472.1"/>
</dbReference>
<feature type="region of interest" description="Disordered" evidence="1">
    <location>
        <begin position="1"/>
        <end position="25"/>
    </location>
</feature>
<accession>A0A1S3Y403</accession>
<reference evidence="2" key="1">
    <citation type="submission" date="2025-08" db="UniProtKB">
        <authorList>
            <consortium name="RefSeq"/>
        </authorList>
    </citation>
    <scope>IDENTIFICATION</scope>
</reference>
<feature type="region of interest" description="Disordered" evidence="1">
    <location>
        <begin position="51"/>
        <end position="97"/>
    </location>
</feature>
<proteinExistence type="predicted"/>
<name>A0A1S3Y403_TOBAC</name>
<dbReference type="KEGG" id="nta:107771997"/>
<dbReference type="PANTHER" id="PTHR32108:SF9">
    <property type="entry name" value="REVERSE TRANSCRIPTASE RNASE H-LIKE DOMAIN-CONTAINING PROTEIN"/>
    <property type="match status" value="1"/>
</dbReference>
<protein>
    <submittedName>
        <fullName evidence="2">Uncharacterized protein</fullName>
    </submittedName>
</protein>
<dbReference type="OrthoDB" id="1436497at2759"/>
<gene>
    <name evidence="2" type="primary">LOC107771997</name>
</gene>
<dbReference type="AlphaFoldDB" id="A0A1S3Y403"/>
<dbReference type="PaxDb" id="4097-A0A1S3Y403"/>
<dbReference type="PANTHER" id="PTHR32108">
    <property type="entry name" value="DNA-DIRECTED RNA POLYMERASE SUBUNIT ALPHA"/>
    <property type="match status" value="1"/>
</dbReference>
<evidence type="ECO:0000256" key="1">
    <source>
        <dbReference type="SAM" id="MobiDB-lite"/>
    </source>
</evidence>